<evidence type="ECO:0000256" key="1">
    <source>
        <dbReference type="ARBA" id="ARBA00022729"/>
    </source>
</evidence>
<proteinExistence type="predicted"/>
<gene>
    <name evidence="4" type="ORF">WJX84_007235</name>
</gene>
<protein>
    <recommendedName>
        <fullName evidence="3">Purple acid phosphatase N-terminal domain-containing protein</fullName>
    </recommendedName>
</protein>
<feature type="signal peptide" evidence="2">
    <location>
        <begin position="1"/>
        <end position="20"/>
    </location>
</feature>
<dbReference type="Pfam" id="PF16656">
    <property type="entry name" value="Pur_ac_phosph_N"/>
    <property type="match status" value="1"/>
</dbReference>
<evidence type="ECO:0000259" key="3">
    <source>
        <dbReference type="Pfam" id="PF16656"/>
    </source>
</evidence>
<dbReference type="PANTHER" id="PTHR22953">
    <property type="entry name" value="ACID PHOSPHATASE RELATED"/>
    <property type="match status" value="1"/>
</dbReference>
<dbReference type="InterPro" id="IPR029052">
    <property type="entry name" value="Metallo-depent_PP-like"/>
</dbReference>
<dbReference type="GO" id="GO:0003993">
    <property type="term" value="F:acid phosphatase activity"/>
    <property type="evidence" value="ECO:0007669"/>
    <property type="project" value="InterPro"/>
</dbReference>
<dbReference type="Gene3D" id="2.60.40.380">
    <property type="entry name" value="Purple acid phosphatase-like, N-terminal"/>
    <property type="match status" value="1"/>
</dbReference>
<keyword evidence="1 2" id="KW-0732">Signal</keyword>
<dbReference type="GO" id="GO:0046872">
    <property type="term" value="F:metal ion binding"/>
    <property type="evidence" value="ECO:0007669"/>
    <property type="project" value="InterPro"/>
</dbReference>
<feature type="domain" description="Purple acid phosphatase N-terminal" evidence="3">
    <location>
        <begin position="66"/>
        <end position="192"/>
    </location>
</feature>
<dbReference type="InterPro" id="IPR039331">
    <property type="entry name" value="PAPs-like"/>
</dbReference>
<dbReference type="EMBL" id="JALJOV010000306">
    <property type="protein sequence ID" value="KAK9864887.1"/>
    <property type="molecule type" value="Genomic_DNA"/>
</dbReference>
<dbReference type="InterPro" id="IPR008963">
    <property type="entry name" value="Purple_acid_Pase-like_N"/>
</dbReference>
<dbReference type="SUPFAM" id="SSF56300">
    <property type="entry name" value="Metallo-dependent phosphatases"/>
    <property type="match status" value="1"/>
</dbReference>
<dbReference type="Gene3D" id="3.60.21.10">
    <property type="match status" value="1"/>
</dbReference>
<keyword evidence="5" id="KW-1185">Reference proteome</keyword>
<feature type="chain" id="PRO_5043362843" description="Purple acid phosphatase N-terminal domain-containing protein" evidence="2">
    <location>
        <begin position="21"/>
        <end position="358"/>
    </location>
</feature>
<organism evidence="4 5">
    <name type="scientific">Apatococcus fuscideae</name>
    <dbReference type="NCBI Taxonomy" id="2026836"/>
    <lineage>
        <taxon>Eukaryota</taxon>
        <taxon>Viridiplantae</taxon>
        <taxon>Chlorophyta</taxon>
        <taxon>core chlorophytes</taxon>
        <taxon>Trebouxiophyceae</taxon>
        <taxon>Chlorellales</taxon>
        <taxon>Chlorellaceae</taxon>
        <taxon>Apatococcus</taxon>
    </lineage>
</organism>
<dbReference type="InterPro" id="IPR015914">
    <property type="entry name" value="PAPs_N"/>
</dbReference>
<accession>A0AAW1T8C9</accession>
<dbReference type="Proteomes" id="UP001485043">
    <property type="component" value="Unassembled WGS sequence"/>
</dbReference>
<reference evidence="4 5" key="1">
    <citation type="journal article" date="2024" name="Nat. Commun.">
        <title>Phylogenomics reveals the evolutionary origins of lichenization in chlorophyte algae.</title>
        <authorList>
            <person name="Puginier C."/>
            <person name="Libourel C."/>
            <person name="Otte J."/>
            <person name="Skaloud P."/>
            <person name="Haon M."/>
            <person name="Grisel S."/>
            <person name="Petersen M."/>
            <person name="Berrin J.G."/>
            <person name="Delaux P.M."/>
            <person name="Dal Grande F."/>
            <person name="Keller J."/>
        </authorList>
    </citation>
    <scope>NUCLEOTIDE SEQUENCE [LARGE SCALE GENOMIC DNA]</scope>
    <source>
        <strain evidence="4 5">SAG 2523</strain>
    </source>
</reference>
<dbReference type="PANTHER" id="PTHR22953:SF153">
    <property type="entry name" value="PURPLE ACID PHOSPHATASE"/>
    <property type="match status" value="1"/>
</dbReference>
<evidence type="ECO:0000313" key="5">
    <source>
        <dbReference type="Proteomes" id="UP001485043"/>
    </source>
</evidence>
<evidence type="ECO:0000256" key="2">
    <source>
        <dbReference type="SAM" id="SignalP"/>
    </source>
</evidence>
<name>A0AAW1T8C9_9CHLO</name>
<dbReference type="AlphaFoldDB" id="A0AAW1T8C9"/>
<comment type="caution">
    <text evidence="4">The sequence shown here is derived from an EMBL/GenBank/DDBJ whole genome shotgun (WGS) entry which is preliminary data.</text>
</comment>
<evidence type="ECO:0000313" key="4">
    <source>
        <dbReference type="EMBL" id="KAK9864887.1"/>
    </source>
</evidence>
<dbReference type="SUPFAM" id="SSF49363">
    <property type="entry name" value="Purple acid phosphatase, N-terminal domain"/>
    <property type="match status" value="1"/>
</dbReference>
<sequence>MLLSAGLQLAFLLLGSFASAERELLSTTDGPGQTSINWLAALGTGSAPIDLADPRLAANTAVTDAEQIHLTFVNSTAVFVSWSTGTAQNTAAPVSLDQIGTTNTTVGAANYTVKFGTSPTALAASQPGYISTYKQVYTGFTNSTTGAYNTNPALNYTSQSIHHVQLSSLQPGTKYYYQVPGSYGASPTLNFTMPPAVGNYPMTLGVIADVGQTSNSSQTWARMAAQNVQVATLVGDWTYADDYLTNGTTVYYGFPNNTASPALFPSPIGSYQPRWDSAMRLAQQLIGYVPMIPNSGNHELEPLLHGNYFTTQKFGLDSGLQFNSYLSRFPIPYFQSGGQSLFYSVNVGPVHMVRCTSK</sequence>